<feature type="compositionally biased region" description="Polar residues" evidence="1">
    <location>
        <begin position="1196"/>
        <end position="1211"/>
    </location>
</feature>
<feature type="compositionally biased region" description="Basic and acidic residues" evidence="1">
    <location>
        <begin position="679"/>
        <end position="688"/>
    </location>
</feature>
<dbReference type="EMBL" id="CAMGYJ010000011">
    <property type="protein sequence ID" value="CAI0558827.1"/>
    <property type="molecule type" value="Genomic_DNA"/>
</dbReference>
<evidence type="ECO:0000313" key="2">
    <source>
        <dbReference type="EMBL" id="CAI0558827.1"/>
    </source>
</evidence>
<feature type="compositionally biased region" description="Low complexity" evidence="1">
    <location>
        <begin position="828"/>
        <end position="847"/>
    </location>
</feature>
<feature type="compositionally biased region" description="Polar residues" evidence="1">
    <location>
        <begin position="970"/>
        <end position="987"/>
    </location>
</feature>
<keyword evidence="3" id="KW-1185">Reference proteome</keyword>
<feature type="compositionally biased region" description="Basic and acidic residues" evidence="1">
    <location>
        <begin position="393"/>
        <end position="407"/>
    </location>
</feature>
<evidence type="ECO:0000256" key="1">
    <source>
        <dbReference type="SAM" id="MobiDB-lite"/>
    </source>
</evidence>
<feature type="compositionally biased region" description="Polar residues" evidence="1">
    <location>
        <begin position="816"/>
        <end position="826"/>
    </location>
</feature>
<feature type="compositionally biased region" description="Basic and acidic residues" evidence="1">
    <location>
        <begin position="695"/>
        <end position="714"/>
    </location>
</feature>
<reference evidence="2" key="1">
    <citation type="submission" date="2022-08" db="EMBL/GenBank/DDBJ databases">
        <authorList>
            <person name="Gutierrez-Valencia J."/>
        </authorList>
    </citation>
    <scope>NUCLEOTIDE SEQUENCE</scope>
</reference>
<name>A0AAV0RMM3_9ROSI</name>
<feature type="compositionally biased region" description="Polar residues" evidence="1">
    <location>
        <begin position="994"/>
        <end position="1003"/>
    </location>
</feature>
<organism evidence="2 3">
    <name type="scientific">Linum tenue</name>
    <dbReference type="NCBI Taxonomy" id="586396"/>
    <lineage>
        <taxon>Eukaryota</taxon>
        <taxon>Viridiplantae</taxon>
        <taxon>Streptophyta</taxon>
        <taxon>Embryophyta</taxon>
        <taxon>Tracheophyta</taxon>
        <taxon>Spermatophyta</taxon>
        <taxon>Magnoliopsida</taxon>
        <taxon>eudicotyledons</taxon>
        <taxon>Gunneridae</taxon>
        <taxon>Pentapetalae</taxon>
        <taxon>rosids</taxon>
        <taxon>fabids</taxon>
        <taxon>Malpighiales</taxon>
        <taxon>Linaceae</taxon>
        <taxon>Linum</taxon>
    </lineage>
</organism>
<feature type="region of interest" description="Disordered" evidence="1">
    <location>
        <begin position="349"/>
        <end position="473"/>
    </location>
</feature>
<evidence type="ECO:0008006" key="4">
    <source>
        <dbReference type="Google" id="ProtNLM"/>
    </source>
</evidence>
<feature type="compositionally biased region" description="Polar residues" evidence="1">
    <location>
        <begin position="848"/>
        <end position="858"/>
    </location>
</feature>
<dbReference type="PANTHER" id="PTHR31008:SF2">
    <property type="entry name" value="COP1-INTERACTING PROTEIN-LIKE PROTEIN"/>
    <property type="match status" value="1"/>
</dbReference>
<feature type="region of interest" description="Disordered" evidence="1">
    <location>
        <begin position="517"/>
        <end position="541"/>
    </location>
</feature>
<dbReference type="Proteomes" id="UP001154282">
    <property type="component" value="Unassembled WGS sequence"/>
</dbReference>
<dbReference type="AlphaFoldDB" id="A0AAV0RMM3"/>
<feature type="region of interest" description="Disordered" evidence="1">
    <location>
        <begin position="774"/>
        <end position="1117"/>
    </location>
</feature>
<feature type="region of interest" description="Disordered" evidence="1">
    <location>
        <begin position="679"/>
        <end position="738"/>
    </location>
</feature>
<accession>A0AAV0RMM3</accession>
<protein>
    <recommendedName>
        <fullName evidence="4">COP1-interacting protein 7</fullName>
    </recommendedName>
</protein>
<gene>
    <name evidence="2" type="ORF">LITE_LOCUS48942</name>
</gene>
<feature type="region of interest" description="Disordered" evidence="1">
    <location>
        <begin position="1196"/>
        <end position="1233"/>
    </location>
</feature>
<feature type="compositionally biased region" description="Basic and acidic residues" evidence="1">
    <location>
        <begin position="517"/>
        <end position="529"/>
    </location>
</feature>
<evidence type="ECO:0000313" key="3">
    <source>
        <dbReference type="Proteomes" id="UP001154282"/>
    </source>
</evidence>
<proteinExistence type="predicted"/>
<feature type="compositionally biased region" description="Basic and acidic residues" evidence="1">
    <location>
        <begin position="729"/>
        <end position="738"/>
    </location>
</feature>
<dbReference type="PANTHER" id="PTHR31008">
    <property type="entry name" value="COP1-INTERACTING PROTEIN-RELATED"/>
    <property type="match status" value="1"/>
</dbReference>
<comment type="caution">
    <text evidence="2">The sequence shown here is derived from an EMBL/GenBank/DDBJ whole genome shotgun (WGS) entry which is preliminary data.</text>
</comment>
<feature type="compositionally biased region" description="Low complexity" evidence="1">
    <location>
        <begin position="1095"/>
        <end position="1111"/>
    </location>
</feature>
<sequence>MRSSTRLDSAVFQLTPTRTRCDLVIIANGKTEKIATGLVNPFLAHLKAAQDQMAKGGYSINLVPDNGSDAPWFTKETIERFVRFVSTPEILERVYTLESEILQMDEAITVQSSGDFGRGMVEDHHMKFLERSEGVHIGRSCVTLTGSKSLPDSSEEKAIVLYQPGTPPEANEPPEDSKLQLKKVLEARKTVLQKEQGMAFARAVAAGFTVDQMAPLMSFAESFGASRMRDACVKFKELWKRKHETGQWVEIEAAEAMSGRPEFSLVNSSGIVLANGANGIGGAEHGSDENATMDQPLPQQGQQGYFQGQIPHPMFSPWPVNSPPGTLPVVQGIPMQGIPYYQNYPGNSPFVQQPYASGEDNRINNGGQRVRRRRHSMDCGDSGYSDTATWEVDASRTRSHDDTELDNHNTSGKGGRSSSGRKKKSGGTVVVRNLNYITSNRQEFSDDDASQSASSGPDDEGRGGDSSPNRDYSVVKQKNTNKEADDGQWQAFQTYLLKDADDEAERENGDMFAMEKATRTKASADESLKRDRRTGQLGNGRRLMDAELDGRRVGYRRTANDDFIVDGQRNHSGYNTEDPLAVDRYENRKKSSQQDMDDGDSYIVPLRSPLQYQGESTKGSNAAIDMDSEFISARPEVSGAIVKYEPDDLTLVHERETERGMLGYDPALDYDMEVLADHGGKKGKKAENDVNPGSRKSDKGPRSKRTPDSSDKKRTVGPIRKGKPSKSSPLEEAKARAEKLRSFKADLQKMKKEREEEEMKRLALLKLERQKRIAAKGGSLPAQSTPLQTRKSLPTKLSPISHKSSKFSDSEPGPSSPLQRSSIKHLSSSDSVKASKSSKLSTTGSQSAGNRASRSVSSLPELKKEDNTVTTDTKASMAARIRRLSEPKVNSSHLVAPAKPRKTELAPSSSVKPKSGEPMASKQKLANGPETKKISAIVNHDKGKAASLPELKTRTPKASDVVVQGKAVATETTQDGNGSKSVMTSDGSVVAQGVKQSSNPTSHTSEEDIVRVQISNSEVKTDTVAEGTSQASTRHQTLGQSSADQVMAHNASVVAKESSRVSNSSVDEKPYQAPFARNSSLEDPCTRNSEYGKAPPTVLLQPPTTTTGTETLRARVSDPMNLKLEKIPEVVDKSEVKESPKGFRRLLKFARKSHAATSDRNSEVDNMSIKSFEADDGVANAAATTSNEAHNTLKNLISQDETPTAATTLQKSSRHFSLLSPFRSKTSEKKLPA</sequence>
<feature type="compositionally biased region" description="Polar residues" evidence="1">
    <location>
        <begin position="781"/>
        <end position="792"/>
    </location>
</feature>
<feature type="compositionally biased region" description="Polar residues" evidence="1">
    <location>
        <begin position="1077"/>
        <end position="1089"/>
    </location>
</feature>
<feature type="compositionally biased region" description="Polar residues" evidence="1">
    <location>
        <begin position="1026"/>
        <end position="1044"/>
    </location>
</feature>